<dbReference type="Proteomes" id="UP000283077">
    <property type="component" value="Unassembled WGS sequence"/>
</dbReference>
<dbReference type="GO" id="GO:0097367">
    <property type="term" value="F:carbohydrate derivative binding"/>
    <property type="evidence" value="ECO:0007669"/>
    <property type="project" value="InterPro"/>
</dbReference>
<dbReference type="Pfam" id="PF01380">
    <property type="entry name" value="SIS"/>
    <property type="match status" value="1"/>
</dbReference>
<evidence type="ECO:0000259" key="6">
    <source>
        <dbReference type="PROSITE" id="PS51464"/>
    </source>
</evidence>
<dbReference type="GO" id="GO:1901135">
    <property type="term" value="P:carbohydrate derivative metabolic process"/>
    <property type="evidence" value="ECO:0007669"/>
    <property type="project" value="InterPro"/>
</dbReference>
<feature type="domain" description="SIS" evidence="6">
    <location>
        <begin position="57"/>
        <end position="217"/>
    </location>
</feature>
<evidence type="ECO:0000256" key="3">
    <source>
        <dbReference type="ARBA" id="ARBA00022801"/>
    </source>
</evidence>
<evidence type="ECO:0000313" key="8">
    <source>
        <dbReference type="Proteomes" id="UP000283077"/>
    </source>
</evidence>
<dbReference type="CDD" id="cd05010">
    <property type="entry name" value="SIS_AgaS_like"/>
    <property type="match status" value="1"/>
</dbReference>
<dbReference type="GO" id="GO:0009401">
    <property type="term" value="P:phosphoenolpyruvate-dependent sugar phosphotransferase system"/>
    <property type="evidence" value="ECO:0007669"/>
    <property type="project" value="TreeGrafter"/>
</dbReference>
<feature type="domain" description="SIS" evidence="6">
    <location>
        <begin position="226"/>
        <end position="367"/>
    </location>
</feature>
<evidence type="ECO:0000256" key="5">
    <source>
        <dbReference type="SAM" id="MobiDB-lite"/>
    </source>
</evidence>
<comment type="caution">
    <text evidence="7">The sequence shown here is derived from an EMBL/GenBank/DDBJ whole genome shotgun (WGS) entry which is preliminary data.</text>
</comment>
<dbReference type="PANTHER" id="PTHR32502:SF3">
    <property type="entry name" value="D-GALACTOSAMINE-6-PHOSPHATE DEAMINASE AGAS-RELATED"/>
    <property type="match status" value="1"/>
</dbReference>
<sequence length="420" mass="45355">MVVVSSEVRSTMLGFTAAQLQQMGAGFTAQEISQQPAIWQQLAAEFSDQELALRNWLQPLLQQPDLRIIFTGAGTSAYIGQTVVPHLINKLPLAGQRVEAVSTTDLVSHPDLYLCAEVPTLLVSFGRSGNSPESVAALQVVDARVAHSFHLMISCNAQGQLATFAKGKSNCALWLLPDACHDRSFAMTSSFTGMLLATLLLFAPDASAMQQAIALSEQVLRQQEQIRQLAQTSCRRMVFLGAGCLKGIAQEAALKYLELTSGQIGSYFESPLGFRHGPKSLVDGHTQIVVLKSTDRYSQQYDLDLVQELRSDGRALAITVLDVAEWSAPEVGAPEMPDVWTAFPYIVYCQTLAFYKALQLGISPDNPCPGGEVNRVVQGVTIYPLPESLSNSVSHSVTNAMSHAQATTTNSALAAARGNR</sequence>
<protein>
    <submittedName>
        <fullName evidence="7">SIS domain-containing protein</fullName>
    </submittedName>
</protein>
<dbReference type="GO" id="GO:0005886">
    <property type="term" value="C:plasma membrane"/>
    <property type="evidence" value="ECO:0007669"/>
    <property type="project" value="TreeGrafter"/>
</dbReference>
<keyword evidence="8" id="KW-1185">Reference proteome</keyword>
<dbReference type="Gene3D" id="3.40.50.10490">
    <property type="entry name" value="Glucose-6-phosphate isomerase like protein, domain 1"/>
    <property type="match status" value="2"/>
</dbReference>
<keyword evidence="3" id="KW-0378">Hydrolase</keyword>
<comment type="catalytic activity">
    <reaction evidence="4">
        <text>D-galactosamine 6-phosphate + H2O = D-tagatopyranose 1-phosphate + NH4(+)</text>
        <dbReference type="Rhea" id="RHEA:47680"/>
        <dbReference type="ChEBI" id="CHEBI:15377"/>
        <dbReference type="ChEBI" id="CHEBI:28938"/>
        <dbReference type="ChEBI" id="CHEBI:71674"/>
        <dbReference type="ChEBI" id="CHEBI:138150"/>
    </reaction>
</comment>
<dbReference type="AlphaFoldDB" id="A0A437R0I6"/>
<dbReference type="InterPro" id="IPR035466">
    <property type="entry name" value="GlmS/AgaS_SIS"/>
</dbReference>
<reference evidence="7 8" key="1">
    <citation type="submission" date="2019-01" db="EMBL/GenBank/DDBJ databases">
        <authorList>
            <person name="Chen W.-M."/>
        </authorList>
    </citation>
    <scope>NUCLEOTIDE SEQUENCE [LARGE SCALE GENOMIC DNA]</scope>
    <source>
        <strain evidence="7 8">KYPC3</strain>
    </source>
</reference>
<feature type="compositionally biased region" description="Polar residues" evidence="5">
    <location>
        <begin position="400"/>
        <end position="412"/>
    </location>
</feature>
<keyword evidence="2" id="KW-0677">Repeat</keyword>
<dbReference type="InterPro" id="IPR001347">
    <property type="entry name" value="SIS_dom"/>
</dbReference>
<dbReference type="OrthoDB" id="9779207at2"/>
<comment type="similarity">
    <text evidence="1">Belongs to the SIS family. AgaS subfamily.</text>
</comment>
<evidence type="ECO:0000256" key="1">
    <source>
        <dbReference type="ARBA" id="ARBA00007748"/>
    </source>
</evidence>
<dbReference type="EMBL" id="SACS01000005">
    <property type="protein sequence ID" value="RVU40268.1"/>
    <property type="molecule type" value="Genomic_DNA"/>
</dbReference>
<organism evidence="7 8">
    <name type="scientific">Rheinheimera riviphila</name>
    <dbReference type="NCBI Taxonomy" id="1834037"/>
    <lineage>
        <taxon>Bacteria</taxon>
        <taxon>Pseudomonadati</taxon>
        <taxon>Pseudomonadota</taxon>
        <taxon>Gammaproteobacteria</taxon>
        <taxon>Chromatiales</taxon>
        <taxon>Chromatiaceae</taxon>
        <taxon>Rheinheimera</taxon>
    </lineage>
</organism>
<evidence type="ECO:0000256" key="2">
    <source>
        <dbReference type="ARBA" id="ARBA00022737"/>
    </source>
</evidence>
<dbReference type="CDD" id="cd05008">
    <property type="entry name" value="SIS_GlmS_GlmD_1"/>
    <property type="match status" value="1"/>
</dbReference>
<dbReference type="GO" id="GO:0016787">
    <property type="term" value="F:hydrolase activity"/>
    <property type="evidence" value="ECO:0007669"/>
    <property type="project" value="UniProtKB-KW"/>
</dbReference>
<accession>A0A437R0I6</accession>
<evidence type="ECO:0000313" key="7">
    <source>
        <dbReference type="EMBL" id="RVU40268.1"/>
    </source>
</evidence>
<name>A0A437R0I6_9GAMM</name>
<dbReference type="PANTHER" id="PTHR32502">
    <property type="entry name" value="N-ACETYLGALACTOSAMINE PERMEASE II COMPONENT-RELATED"/>
    <property type="match status" value="1"/>
</dbReference>
<dbReference type="PROSITE" id="PS51464">
    <property type="entry name" value="SIS"/>
    <property type="match status" value="2"/>
</dbReference>
<dbReference type="SUPFAM" id="SSF53697">
    <property type="entry name" value="SIS domain"/>
    <property type="match status" value="1"/>
</dbReference>
<feature type="region of interest" description="Disordered" evidence="5">
    <location>
        <begin position="400"/>
        <end position="420"/>
    </location>
</feature>
<evidence type="ECO:0000256" key="4">
    <source>
        <dbReference type="ARBA" id="ARBA00029292"/>
    </source>
</evidence>
<dbReference type="InterPro" id="IPR050303">
    <property type="entry name" value="GatZ_KbaZ_carbometab"/>
</dbReference>
<dbReference type="InterPro" id="IPR046348">
    <property type="entry name" value="SIS_dom_sf"/>
</dbReference>
<dbReference type="InterPro" id="IPR035464">
    <property type="entry name" value="SIS_AgaS"/>
</dbReference>
<proteinExistence type="inferred from homology"/>
<gene>
    <name evidence="7" type="ORF">EOE67_06645</name>
</gene>